<feature type="compositionally biased region" description="Basic and acidic residues" evidence="1">
    <location>
        <begin position="517"/>
        <end position="526"/>
    </location>
</feature>
<dbReference type="InterPro" id="IPR036964">
    <property type="entry name" value="RASGEF_cat_dom_sf"/>
</dbReference>
<protein>
    <submittedName>
        <fullName evidence="3">RasGEF family protein</fullName>
    </submittedName>
</protein>
<feature type="domain" description="Ras-GEF" evidence="2">
    <location>
        <begin position="47"/>
        <end position="275"/>
    </location>
</feature>
<sequence>MTSPRHLQQITDEEVDFLTHALTDELVAFEIKIKTGKRFNKHQYEKAIEKLAETLHKLSEKSFLQLDNLSSIQISENESPPSHQRFANVINNISELIVKETISQKNFKDMTLIMERWIEVMNKCLQKNDFNSVQTIHSAINKIIERINPRLKEELSSKAVSTLNKVENLHLGIYKNDRPLYLDLVLKKKKVVPYFGSYKGRITLLSETLTQEKKGVQALMKLENFDEIMEFIRKAINQKKHNEPSLSPTDFEKLTSLLEKNDESIPQEKIQDIIGHLGVIANVQREINTLEKEIAGFQSKIGQRHVNDDIILHMLVQKNIGDEGMFFNSDQILDTLKLNYYDNLFAKQKRLFERYASHYRTYAEGFLLYPDEKAAQAYQYRGENETHLGKFRFNAAQEIFKQLNRLPTLESIRDDTRQINKWIEQIDALLATVDIFSKNELTHKHRHAHSVKVYLHKFDSFGFPFHFEDLLDNLHELLNATKNQAKALISKKEEEAAAQDNSLIKESKKSPYAFFEQKPEKREKGHAPPPRKPHL</sequence>
<dbReference type="EMBL" id="QQAX01000028">
    <property type="protein sequence ID" value="RDI39094.1"/>
    <property type="molecule type" value="Genomic_DNA"/>
</dbReference>
<evidence type="ECO:0000313" key="4">
    <source>
        <dbReference type="Proteomes" id="UP000254720"/>
    </source>
</evidence>
<organism evidence="3 4">
    <name type="scientific">Aquicella lusitana</name>
    <dbReference type="NCBI Taxonomy" id="254246"/>
    <lineage>
        <taxon>Bacteria</taxon>
        <taxon>Pseudomonadati</taxon>
        <taxon>Pseudomonadota</taxon>
        <taxon>Gammaproteobacteria</taxon>
        <taxon>Legionellales</taxon>
        <taxon>Coxiellaceae</taxon>
        <taxon>Aquicella</taxon>
    </lineage>
</organism>
<name>A0A370G9F8_9COXI</name>
<evidence type="ECO:0000313" key="3">
    <source>
        <dbReference type="EMBL" id="RDI39094.1"/>
    </source>
</evidence>
<dbReference type="SUPFAM" id="SSF48366">
    <property type="entry name" value="Ras GEF"/>
    <property type="match status" value="1"/>
</dbReference>
<dbReference type="AlphaFoldDB" id="A0A370G9F8"/>
<dbReference type="PROSITE" id="PS50009">
    <property type="entry name" value="RASGEF_CAT"/>
    <property type="match status" value="1"/>
</dbReference>
<dbReference type="Pfam" id="PF00617">
    <property type="entry name" value="RasGEF"/>
    <property type="match status" value="1"/>
</dbReference>
<proteinExistence type="predicted"/>
<reference evidence="3 4" key="1">
    <citation type="submission" date="2018-07" db="EMBL/GenBank/DDBJ databases">
        <title>Genomic Encyclopedia of Type Strains, Phase IV (KMG-IV): sequencing the most valuable type-strain genomes for metagenomic binning, comparative biology and taxonomic classification.</title>
        <authorList>
            <person name="Goeker M."/>
        </authorList>
    </citation>
    <scope>NUCLEOTIDE SEQUENCE [LARGE SCALE GENOMIC DNA]</scope>
    <source>
        <strain evidence="3 4">DSM 16500</strain>
    </source>
</reference>
<dbReference type="InterPro" id="IPR001895">
    <property type="entry name" value="RASGEF_cat_dom"/>
</dbReference>
<evidence type="ECO:0000259" key="2">
    <source>
        <dbReference type="PROSITE" id="PS50009"/>
    </source>
</evidence>
<accession>A0A370G9F8</accession>
<comment type="caution">
    <text evidence="3">The sequence shown here is derived from an EMBL/GenBank/DDBJ whole genome shotgun (WGS) entry which is preliminary data.</text>
</comment>
<dbReference type="RefSeq" id="WP_114835252.1">
    <property type="nucleotide sequence ID" value="NZ_LR699114.1"/>
</dbReference>
<gene>
    <name evidence="3" type="ORF">C8D86_12822</name>
</gene>
<evidence type="ECO:0000256" key="1">
    <source>
        <dbReference type="SAM" id="MobiDB-lite"/>
    </source>
</evidence>
<dbReference type="GO" id="GO:0007264">
    <property type="term" value="P:small GTPase-mediated signal transduction"/>
    <property type="evidence" value="ECO:0007669"/>
    <property type="project" value="InterPro"/>
</dbReference>
<dbReference type="Gene3D" id="1.10.840.10">
    <property type="entry name" value="Ras guanine-nucleotide exchange factors catalytic domain"/>
    <property type="match status" value="1"/>
</dbReference>
<feature type="region of interest" description="Disordered" evidence="1">
    <location>
        <begin position="497"/>
        <end position="535"/>
    </location>
</feature>
<dbReference type="Proteomes" id="UP000254720">
    <property type="component" value="Unassembled WGS sequence"/>
</dbReference>
<dbReference type="InterPro" id="IPR023578">
    <property type="entry name" value="Ras_GEF_dom_sf"/>
</dbReference>
<keyword evidence="4" id="KW-1185">Reference proteome</keyword>
<dbReference type="GO" id="GO:0005085">
    <property type="term" value="F:guanyl-nucleotide exchange factor activity"/>
    <property type="evidence" value="ECO:0007669"/>
    <property type="project" value="InterPro"/>
</dbReference>